<evidence type="ECO:0000256" key="3">
    <source>
        <dbReference type="ARBA" id="ARBA00023274"/>
    </source>
</evidence>
<keyword evidence="5" id="KW-0699">rRNA-binding</keyword>
<comment type="function">
    <text evidence="5">Binds 16S rRNA, required for the assembly of 30S particles and may also be responsible for determining the conformation of the 16S rRNA at the A site.</text>
</comment>
<keyword evidence="3 5" id="KW-0687">Ribonucleoprotein</keyword>
<dbReference type="PANTHER" id="PTHR19836:SF19">
    <property type="entry name" value="SMALL RIBOSOMAL SUBUNIT PROTEIN US14M"/>
    <property type="match status" value="1"/>
</dbReference>
<dbReference type="GO" id="GO:0003735">
    <property type="term" value="F:structural constituent of ribosome"/>
    <property type="evidence" value="ECO:0007669"/>
    <property type="project" value="InterPro"/>
</dbReference>
<dbReference type="InterPro" id="IPR018271">
    <property type="entry name" value="Ribosomal_uS14_CS"/>
</dbReference>
<reference evidence="6" key="1">
    <citation type="submission" date="2024-06" db="EMBL/GenBank/DDBJ databases">
        <title>Draft Genome Sequence of Deinococcus sonorensis Type Strain KR-87, a Biofilm Producing Representative of the Genus Deinococcus.</title>
        <authorList>
            <person name="Boren L.S."/>
            <person name="Grosso R.A."/>
            <person name="Hugenberg-Cox A.N."/>
            <person name="Hill J.T.E."/>
            <person name="Albert C.M."/>
            <person name="Tuohy J.M."/>
        </authorList>
    </citation>
    <scope>NUCLEOTIDE SEQUENCE</scope>
    <source>
        <strain evidence="6">KR-87</strain>
    </source>
</reference>
<dbReference type="KEGG" id="dsc:ABOD76_09130"/>
<comment type="subunit">
    <text evidence="5">Part of the 30S ribosomal subunit. Contacts proteins S3 and S10.</text>
</comment>
<dbReference type="InterPro" id="IPR001209">
    <property type="entry name" value="Ribosomal_uS14"/>
</dbReference>
<sequence>MAKKSKIAKQKQREQTVAKYAERREAMKAAGDYAGLATLPRDASPTRLHNRCEQTGRPRGYIRFFGVSRIVLREMAHRGELPGVKKSSW</sequence>
<dbReference type="AlphaFoldDB" id="A0AAU7UEW7"/>
<gene>
    <name evidence="5 6" type="primary">rpsN</name>
    <name evidence="6" type="ORF">ABOD76_09130</name>
</gene>
<dbReference type="PANTHER" id="PTHR19836">
    <property type="entry name" value="30S RIBOSOMAL PROTEIN S14"/>
    <property type="match status" value="1"/>
</dbReference>
<dbReference type="GO" id="GO:0006412">
    <property type="term" value="P:translation"/>
    <property type="evidence" value="ECO:0007669"/>
    <property type="project" value="UniProtKB-UniRule"/>
</dbReference>
<protein>
    <recommendedName>
        <fullName evidence="4 5">Small ribosomal subunit protein uS14</fullName>
    </recommendedName>
</protein>
<name>A0AAU7UEW7_9DEIO</name>
<keyword evidence="5" id="KW-0694">RNA-binding</keyword>
<dbReference type="PROSITE" id="PS00527">
    <property type="entry name" value="RIBOSOMAL_S14"/>
    <property type="match status" value="1"/>
</dbReference>
<dbReference type="HAMAP" id="MF_00537">
    <property type="entry name" value="Ribosomal_uS14_1"/>
    <property type="match status" value="1"/>
</dbReference>
<organism evidence="6">
    <name type="scientific">Deinococcus sonorensis KR-87</name>
    <dbReference type="NCBI Taxonomy" id="694439"/>
    <lineage>
        <taxon>Bacteria</taxon>
        <taxon>Thermotogati</taxon>
        <taxon>Deinococcota</taxon>
        <taxon>Deinococci</taxon>
        <taxon>Deinococcales</taxon>
        <taxon>Deinococcaceae</taxon>
        <taxon>Deinococcus</taxon>
    </lineage>
</organism>
<dbReference type="InterPro" id="IPR043140">
    <property type="entry name" value="Ribosomal_uS14_sf"/>
</dbReference>
<dbReference type="Gene3D" id="4.10.830.10">
    <property type="entry name" value="30s Ribosomal Protein S14, Chain N"/>
    <property type="match status" value="1"/>
</dbReference>
<dbReference type="InterPro" id="IPR023036">
    <property type="entry name" value="Ribosomal_uS14_bac/plastid"/>
</dbReference>
<dbReference type="Pfam" id="PF00253">
    <property type="entry name" value="Ribosomal_S14"/>
    <property type="match status" value="1"/>
</dbReference>
<dbReference type="GO" id="GO:0019843">
    <property type="term" value="F:rRNA binding"/>
    <property type="evidence" value="ECO:0007669"/>
    <property type="project" value="UniProtKB-UniRule"/>
</dbReference>
<evidence type="ECO:0000256" key="1">
    <source>
        <dbReference type="ARBA" id="ARBA00009083"/>
    </source>
</evidence>
<dbReference type="NCBIfam" id="NF006477">
    <property type="entry name" value="PRK08881.1"/>
    <property type="match status" value="1"/>
</dbReference>
<dbReference type="GO" id="GO:0005737">
    <property type="term" value="C:cytoplasm"/>
    <property type="evidence" value="ECO:0007669"/>
    <property type="project" value="UniProtKB-ARBA"/>
</dbReference>
<comment type="similarity">
    <text evidence="1 5">Belongs to the universal ribosomal protein uS14 family.</text>
</comment>
<keyword evidence="2 5" id="KW-0689">Ribosomal protein</keyword>
<dbReference type="GO" id="GO:0015935">
    <property type="term" value="C:small ribosomal subunit"/>
    <property type="evidence" value="ECO:0007669"/>
    <property type="project" value="TreeGrafter"/>
</dbReference>
<proteinExistence type="inferred from homology"/>
<dbReference type="SUPFAM" id="SSF57716">
    <property type="entry name" value="Glucocorticoid receptor-like (DNA-binding domain)"/>
    <property type="match status" value="1"/>
</dbReference>
<accession>A0AAU7UEW7</accession>
<evidence type="ECO:0000256" key="4">
    <source>
        <dbReference type="ARBA" id="ARBA00035167"/>
    </source>
</evidence>
<evidence type="ECO:0000313" key="6">
    <source>
        <dbReference type="EMBL" id="XBV86458.1"/>
    </source>
</evidence>
<dbReference type="RefSeq" id="WP_350244527.1">
    <property type="nucleotide sequence ID" value="NZ_CP158299.1"/>
</dbReference>
<dbReference type="EMBL" id="CP158299">
    <property type="protein sequence ID" value="XBV86458.1"/>
    <property type="molecule type" value="Genomic_DNA"/>
</dbReference>
<evidence type="ECO:0000256" key="2">
    <source>
        <dbReference type="ARBA" id="ARBA00022980"/>
    </source>
</evidence>
<evidence type="ECO:0000256" key="5">
    <source>
        <dbReference type="HAMAP-Rule" id="MF_00537"/>
    </source>
</evidence>